<feature type="transmembrane region" description="Helical" evidence="1">
    <location>
        <begin position="120"/>
        <end position="142"/>
    </location>
</feature>
<sequence length="382" mass="43291">MERRYVFHPQEFAIDETERFYTKMAGSGWRLVKRGAYLSSFRRWAPEKIRYGIVLTVPARPGEPPFTEEQMDAYKASGWEYVTGRGFIHVFSASGNGGASEPYQEPKSYADARKGLKKQYMVSFLQLPLSIAFFLLLGYMLGGYGGYSRLLSSAYRGWIENTAAVTGFIFFLLCLMYRDVRGIWYMGHLRRRMKDGERSEYLPVSGFRVSTFLNGSLMLITAVFGVLAICQWAGSYRHAMPAEADGPYLVLSDIGVKGERTQSFIKNQVSEVKYGCSLLTEHWNTFEVVDADGSEVWMRQDVYHLKDAGMRGNVVGLLMEDAVFAGSPEDFVLTDIPGLDQAWVSERLECIAVRDDYVWYLTYPAHSREELAFVLQALAGTI</sequence>
<dbReference type="Proteomes" id="UP000669239">
    <property type="component" value="Unassembled WGS sequence"/>
</dbReference>
<reference evidence="3" key="2">
    <citation type="submission" date="2020-02" db="EMBL/GenBank/DDBJ databases">
        <authorList>
            <person name="Littmann E."/>
            <person name="Sorbara M."/>
        </authorList>
    </citation>
    <scope>NUCLEOTIDE SEQUENCE</scope>
    <source>
        <strain evidence="3">MSK.1.17</strain>
    </source>
</reference>
<reference evidence="3 4" key="1">
    <citation type="journal article" date="2020" name="Cell Host Microbe">
        <title>Functional and Genomic Variation between Human-Derived Isolates of Lachnospiraceae Reveals Inter- and Intra-Species Diversity.</title>
        <authorList>
            <person name="Sorbara M.T."/>
            <person name="Littmann E.R."/>
            <person name="Fontana E."/>
            <person name="Moody T.U."/>
            <person name="Kohout C.E."/>
            <person name="Gjonbalaj M."/>
            <person name="Eaton V."/>
            <person name="Seok R."/>
            <person name="Leiner I.M."/>
            <person name="Pamer E.G."/>
        </authorList>
    </citation>
    <scope>NUCLEOTIDE SEQUENCE [LARGE SCALE GENOMIC DNA]</scope>
    <source>
        <strain evidence="3 4">MSK.1.17</strain>
    </source>
</reference>
<evidence type="ECO:0000313" key="4">
    <source>
        <dbReference type="Proteomes" id="UP000669239"/>
    </source>
</evidence>
<keyword evidence="4" id="KW-1185">Reference proteome</keyword>
<protein>
    <submittedName>
        <fullName evidence="2">DUF2812 domain-containing protein</fullName>
    </submittedName>
</protein>
<evidence type="ECO:0000313" key="3">
    <source>
        <dbReference type="EMBL" id="NSJ50250.1"/>
    </source>
</evidence>
<name>A0AAW5C6H0_9FIRM</name>
<evidence type="ECO:0000256" key="1">
    <source>
        <dbReference type="SAM" id="Phobius"/>
    </source>
</evidence>
<feature type="transmembrane region" description="Helical" evidence="1">
    <location>
        <begin position="201"/>
        <end position="229"/>
    </location>
</feature>
<evidence type="ECO:0000313" key="2">
    <source>
        <dbReference type="EMBL" id="MCG4749127.1"/>
    </source>
</evidence>
<keyword evidence="1" id="KW-1133">Transmembrane helix</keyword>
<keyword evidence="1" id="KW-0472">Membrane</keyword>
<organism evidence="2 5">
    <name type="scientific">Enterocloster aldenensis</name>
    <dbReference type="NCBI Taxonomy" id="358742"/>
    <lineage>
        <taxon>Bacteria</taxon>
        <taxon>Bacillati</taxon>
        <taxon>Bacillota</taxon>
        <taxon>Clostridia</taxon>
        <taxon>Lachnospirales</taxon>
        <taxon>Lachnospiraceae</taxon>
        <taxon>Enterocloster</taxon>
    </lineage>
</organism>
<reference evidence="2" key="3">
    <citation type="submission" date="2022-01" db="EMBL/GenBank/DDBJ databases">
        <title>Collection of gut derived symbiotic bacterial strains cultured from healthy donors.</title>
        <authorList>
            <person name="Lin H."/>
            <person name="Kohout C."/>
            <person name="Waligurski E."/>
            <person name="Pamer E.G."/>
        </authorList>
    </citation>
    <scope>NUCLEOTIDE SEQUENCE</scope>
    <source>
        <strain evidence="2">DFI.6.55</strain>
    </source>
</reference>
<dbReference type="EMBL" id="JAAITT010000023">
    <property type="protein sequence ID" value="NSJ50250.1"/>
    <property type="molecule type" value="Genomic_DNA"/>
</dbReference>
<gene>
    <name evidence="3" type="ORF">G5B36_16300</name>
    <name evidence="2" type="ORF">L0N08_27310</name>
</gene>
<comment type="caution">
    <text evidence="2">The sequence shown here is derived from an EMBL/GenBank/DDBJ whole genome shotgun (WGS) entry which is preliminary data.</text>
</comment>
<dbReference type="GeneID" id="97207044"/>
<keyword evidence="1" id="KW-0812">Transmembrane</keyword>
<dbReference type="Pfam" id="PF11193">
    <property type="entry name" value="DUF2812"/>
    <property type="match status" value="1"/>
</dbReference>
<proteinExistence type="predicted"/>
<dbReference type="RefSeq" id="WP_165642506.1">
    <property type="nucleotide sequence ID" value="NZ_BAABZL010000001.1"/>
</dbReference>
<dbReference type="Proteomes" id="UP001299608">
    <property type="component" value="Unassembled WGS sequence"/>
</dbReference>
<dbReference type="InterPro" id="IPR021359">
    <property type="entry name" value="DUF2812"/>
</dbReference>
<feature type="transmembrane region" description="Helical" evidence="1">
    <location>
        <begin position="162"/>
        <end position="180"/>
    </location>
</feature>
<dbReference type="AlphaFoldDB" id="A0AAW5C6H0"/>
<dbReference type="EMBL" id="JAKNGE010000052">
    <property type="protein sequence ID" value="MCG4749127.1"/>
    <property type="molecule type" value="Genomic_DNA"/>
</dbReference>
<evidence type="ECO:0000313" key="5">
    <source>
        <dbReference type="Proteomes" id="UP001299608"/>
    </source>
</evidence>
<accession>A0AAW5C6H0</accession>